<proteinExistence type="predicted"/>
<keyword evidence="3" id="KW-1185">Reference proteome</keyword>
<gene>
    <name evidence="2" type="ORF">NQT62_08015</name>
</gene>
<feature type="transmembrane region" description="Helical" evidence="1">
    <location>
        <begin position="43"/>
        <end position="58"/>
    </location>
</feature>
<reference evidence="2 3" key="1">
    <citation type="submission" date="2022-07" db="EMBL/GenBank/DDBJ databases">
        <authorList>
            <person name="Xamxidin M."/>
            <person name="Wu M."/>
        </authorList>
    </citation>
    <scope>NUCLEOTIDE SEQUENCE [LARGE SCALE GENOMIC DNA]</scope>
    <source>
        <strain evidence="2 3">NBRC 111650</strain>
    </source>
</reference>
<dbReference type="EMBL" id="JANIGO010000002">
    <property type="protein sequence ID" value="MCQ8896377.1"/>
    <property type="molecule type" value="Genomic_DNA"/>
</dbReference>
<dbReference type="InterPro" id="IPR018643">
    <property type="entry name" value="DUF2069_membrane"/>
</dbReference>
<evidence type="ECO:0000313" key="2">
    <source>
        <dbReference type="EMBL" id="MCQ8896377.1"/>
    </source>
</evidence>
<comment type="caution">
    <text evidence="2">The sequence shown here is derived from an EMBL/GenBank/DDBJ whole genome shotgun (WGS) entry which is preliminary data.</text>
</comment>
<evidence type="ECO:0000313" key="3">
    <source>
        <dbReference type="Proteomes" id="UP001204142"/>
    </source>
</evidence>
<keyword evidence="1" id="KW-1133">Transmembrane helix</keyword>
<sequence length="132" mass="14872">MMDVNTQRHHMHRTASGLLIALIGLCVVWELFAAPLRPGGSWLVLKVLPLLLVLPGLLKQRVRTYQATSLLLWIYFAEGVVRATSDPAWPSRTMAILEVLLCLGLFVSVSLYARTFKKPNIRKETAHHDRVS</sequence>
<keyword evidence="1" id="KW-0812">Transmembrane</keyword>
<evidence type="ECO:0000256" key="1">
    <source>
        <dbReference type="SAM" id="Phobius"/>
    </source>
</evidence>
<feature type="transmembrane region" description="Helical" evidence="1">
    <location>
        <begin position="70"/>
        <end position="89"/>
    </location>
</feature>
<dbReference type="Pfam" id="PF09842">
    <property type="entry name" value="DUF2069"/>
    <property type="match status" value="1"/>
</dbReference>
<dbReference type="Proteomes" id="UP001204142">
    <property type="component" value="Unassembled WGS sequence"/>
</dbReference>
<dbReference type="RefSeq" id="WP_256764141.1">
    <property type="nucleotide sequence ID" value="NZ_JANIGO010000002.1"/>
</dbReference>
<name>A0ABT1WI33_9BURK</name>
<feature type="transmembrane region" description="Helical" evidence="1">
    <location>
        <begin position="95"/>
        <end position="113"/>
    </location>
</feature>
<accession>A0ABT1WI33</accession>
<protein>
    <submittedName>
        <fullName evidence="2">DUF2069 domain-containing protein</fullName>
    </submittedName>
</protein>
<keyword evidence="1" id="KW-0472">Membrane</keyword>
<organism evidence="2 3">
    <name type="scientific">Limnobacter humi</name>
    <dbReference type="NCBI Taxonomy" id="1778671"/>
    <lineage>
        <taxon>Bacteria</taxon>
        <taxon>Pseudomonadati</taxon>
        <taxon>Pseudomonadota</taxon>
        <taxon>Betaproteobacteria</taxon>
        <taxon>Burkholderiales</taxon>
        <taxon>Burkholderiaceae</taxon>
        <taxon>Limnobacter</taxon>
    </lineage>
</organism>